<protein>
    <submittedName>
        <fullName evidence="2">Membrane protein, putative</fullName>
    </submittedName>
</protein>
<dbReference type="InterPro" id="IPR007354">
    <property type="entry name" value="CruF-like"/>
</dbReference>
<keyword evidence="1" id="KW-1133">Transmembrane helix</keyword>
<accession>I7A409</accession>
<dbReference type="AlphaFoldDB" id="I7A409"/>
<evidence type="ECO:0000313" key="3">
    <source>
        <dbReference type="Proteomes" id="UP000009011"/>
    </source>
</evidence>
<evidence type="ECO:0000313" key="2">
    <source>
        <dbReference type="EMBL" id="AFN74636.1"/>
    </source>
</evidence>
<dbReference type="KEGG" id="mro:MROS_1399"/>
<reference evidence="2 3" key="1">
    <citation type="journal article" date="2013" name="PLoS ONE">
        <title>Genomic analysis of Melioribacter roseus, facultatively anaerobic organotrophic bacterium representing a novel deep lineage within Bacteriodetes/Chlorobi group.</title>
        <authorList>
            <person name="Kadnikov V.V."/>
            <person name="Mardanov A.V."/>
            <person name="Podosokorskaya O.A."/>
            <person name="Gavrilov S.N."/>
            <person name="Kublanov I.V."/>
            <person name="Beletsky A.V."/>
            <person name="Bonch-Osmolovskaya E.A."/>
            <person name="Ravin N.V."/>
        </authorList>
    </citation>
    <scope>NUCLEOTIDE SEQUENCE [LARGE SCALE GENOMIC DNA]</scope>
    <source>
        <strain evidence="3">JCM 17771 / P3M-2</strain>
    </source>
</reference>
<feature type="transmembrane region" description="Helical" evidence="1">
    <location>
        <begin position="195"/>
        <end position="214"/>
    </location>
</feature>
<feature type="transmembrane region" description="Helical" evidence="1">
    <location>
        <begin position="62"/>
        <end position="83"/>
    </location>
</feature>
<keyword evidence="1" id="KW-0472">Membrane</keyword>
<name>I7A409_MELRP</name>
<dbReference type="HOGENOM" id="CLU_070738_2_0_10"/>
<gene>
    <name evidence="2" type="ordered locus">MROS_1399</name>
</gene>
<dbReference type="STRING" id="1191523.MROS_1399"/>
<organism evidence="2 3">
    <name type="scientific">Melioribacter roseus (strain DSM 23840 / JCM 17771 / VKM B-2668 / P3M-2)</name>
    <dbReference type="NCBI Taxonomy" id="1191523"/>
    <lineage>
        <taxon>Bacteria</taxon>
        <taxon>Pseudomonadati</taxon>
        <taxon>Ignavibacteriota</taxon>
        <taxon>Ignavibacteria</taxon>
        <taxon>Ignavibacteriales</taxon>
        <taxon>Melioribacteraceae</taxon>
        <taxon>Melioribacter</taxon>
    </lineage>
</organism>
<dbReference type="eggNOG" id="COG2324">
    <property type="taxonomic scope" value="Bacteria"/>
</dbReference>
<dbReference type="OrthoDB" id="9811293at2"/>
<keyword evidence="1" id="KW-0812">Transmembrane</keyword>
<dbReference type="Proteomes" id="UP000009011">
    <property type="component" value="Chromosome"/>
</dbReference>
<feature type="transmembrane region" description="Helical" evidence="1">
    <location>
        <begin position="37"/>
        <end position="55"/>
    </location>
</feature>
<dbReference type="PANTHER" id="PTHR39419:SF1">
    <property type="entry name" value="SLL0814 PROTEIN"/>
    <property type="match status" value="1"/>
</dbReference>
<feature type="transmembrane region" description="Helical" evidence="1">
    <location>
        <begin position="133"/>
        <end position="152"/>
    </location>
</feature>
<feature type="transmembrane region" description="Helical" evidence="1">
    <location>
        <begin position="172"/>
        <end position="188"/>
    </location>
</feature>
<dbReference type="Pfam" id="PF04240">
    <property type="entry name" value="Caroten_synth"/>
    <property type="match status" value="1"/>
</dbReference>
<feature type="transmembrane region" description="Helical" evidence="1">
    <location>
        <begin position="14"/>
        <end position="31"/>
    </location>
</feature>
<feature type="transmembrane region" description="Helical" evidence="1">
    <location>
        <begin position="103"/>
        <end position="121"/>
    </location>
</feature>
<evidence type="ECO:0000256" key="1">
    <source>
        <dbReference type="SAM" id="Phobius"/>
    </source>
</evidence>
<dbReference type="EMBL" id="CP003557">
    <property type="protein sequence ID" value="AFN74636.1"/>
    <property type="molecule type" value="Genomic_DNA"/>
</dbReference>
<sequence length="215" mass="24653">MNYFPKNKTNESEIRRFVVIYYIVGVVGFILPFTRGLFTALIPISLLISVYLVILYNNNYNFFSVAGMISVFFLGYIIEVIGVQTGQIFGRYIYGNALGPKLFGVPLIIGINWLILSYASVSLLNQFKIRKPLALFLAPLLMVFYDFFLEQVAGKLDMWYWENLDAPVNNYIAWYIAGFVMVLILLVARVNFKNSVAPVIFSSQFAFFFLLSYLI</sequence>
<proteinExistence type="predicted"/>
<dbReference type="PANTHER" id="PTHR39419">
    <property type="entry name" value="SLL0814 PROTEIN"/>
    <property type="match status" value="1"/>
</dbReference>
<keyword evidence="3" id="KW-1185">Reference proteome</keyword>